<evidence type="ECO:0000256" key="1">
    <source>
        <dbReference type="ARBA" id="ARBA00004141"/>
    </source>
</evidence>
<comment type="subcellular location">
    <subcellularLocation>
        <location evidence="1">Membrane</location>
        <topology evidence="1">Multi-pass membrane protein</topology>
    </subcellularLocation>
</comment>
<reference evidence="6 7" key="1">
    <citation type="submission" date="2016-04" db="EMBL/GenBank/DDBJ databases">
        <title>A degradative enzymes factory behind the ericoid mycorrhizal symbiosis.</title>
        <authorList>
            <consortium name="DOE Joint Genome Institute"/>
            <person name="Martino E."/>
            <person name="Morin E."/>
            <person name="Grelet G."/>
            <person name="Kuo A."/>
            <person name="Kohler A."/>
            <person name="Daghino S."/>
            <person name="Barry K."/>
            <person name="Choi C."/>
            <person name="Cichocki N."/>
            <person name="Clum A."/>
            <person name="Copeland A."/>
            <person name="Hainaut M."/>
            <person name="Haridas S."/>
            <person name="Labutti K."/>
            <person name="Lindquist E."/>
            <person name="Lipzen A."/>
            <person name="Khouja H.-R."/>
            <person name="Murat C."/>
            <person name="Ohm R."/>
            <person name="Olson A."/>
            <person name="Spatafora J."/>
            <person name="Veneault-Fourrey C."/>
            <person name="Henrissat B."/>
            <person name="Grigoriev I."/>
            <person name="Martin F."/>
            <person name="Perotto S."/>
        </authorList>
    </citation>
    <scope>NUCLEOTIDE SEQUENCE [LARGE SCALE GENOMIC DNA]</scope>
    <source>
        <strain evidence="6 7">F</strain>
    </source>
</reference>
<dbReference type="GO" id="GO:0005886">
    <property type="term" value="C:plasma membrane"/>
    <property type="evidence" value="ECO:0007669"/>
    <property type="project" value="TreeGrafter"/>
</dbReference>
<feature type="transmembrane region" description="Helical" evidence="5">
    <location>
        <begin position="61"/>
        <end position="81"/>
    </location>
</feature>
<dbReference type="PANTHER" id="PTHR31465">
    <property type="entry name" value="PROTEIN RTA1-RELATED"/>
    <property type="match status" value="1"/>
</dbReference>
<dbReference type="InterPro" id="IPR007568">
    <property type="entry name" value="RTA1"/>
</dbReference>
<protein>
    <submittedName>
        <fullName evidence="6">RTA1-domain-containing protein</fullName>
    </submittedName>
</protein>
<dbReference type="OrthoDB" id="3555492at2759"/>
<dbReference type="STRING" id="1149755.A0A2J6RH73"/>
<dbReference type="EMBL" id="KZ613948">
    <property type="protein sequence ID" value="PMD37874.1"/>
    <property type="molecule type" value="Genomic_DNA"/>
</dbReference>
<evidence type="ECO:0000313" key="7">
    <source>
        <dbReference type="Proteomes" id="UP000235786"/>
    </source>
</evidence>
<dbReference type="AlphaFoldDB" id="A0A2J6RH73"/>
<evidence type="ECO:0000256" key="4">
    <source>
        <dbReference type="ARBA" id="ARBA00023136"/>
    </source>
</evidence>
<feature type="transmembrane region" description="Helical" evidence="5">
    <location>
        <begin position="224"/>
        <end position="248"/>
    </location>
</feature>
<feature type="transmembrane region" description="Helical" evidence="5">
    <location>
        <begin position="35"/>
        <end position="54"/>
    </location>
</feature>
<feature type="transmembrane region" description="Helical" evidence="5">
    <location>
        <begin position="268"/>
        <end position="287"/>
    </location>
</feature>
<evidence type="ECO:0000256" key="2">
    <source>
        <dbReference type="ARBA" id="ARBA00022692"/>
    </source>
</evidence>
<evidence type="ECO:0000256" key="3">
    <source>
        <dbReference type="ARBA" id="ARBA00022989"/>
    </source>
</evidence>
<feature type="transmembrane region" description="Helical" evidence="5">
    <location>
        <begin position="93"/>
        <end position="121"/>
    </location>
</feature>
<keyword evidence="3 5" id="KW-1133">Transmembrane helix</keyword>
<proteinExistence type="predicted"/>
<sequence>MSIGIDPSALTNCTVETCDILSSFYNYRIELGPNVAFLTLFSIAVPWFVGIWLVTRRAAWFTITMLLGLAAEIIGYAGRIISYENQWSQNGFLIMAISLTLGPTFFSAAIYLCLAQIVIVYGPENSRLAPSMYTKIFIPCDIVAILLQATGGAMGAVALVGGQDLQNSDNVITAGLSSQVFTLFLFMILCIEFGIRVRRRRQQQGNEAALSQEPHLVAVRTSKWFVGFLSAVGLATVLVFWRCCFRVAELNQGFMGPVTFRQDLFVGFEGILMILVVALLAIFHPALCIGEAITEKSAVSRQTHQHLTF</sequence>
<keyword evidence="7" id="KW-1185">Reference proteome</keyword>
<dbReference type="GO" id="GO:0000324">
    <property type="term" value="C:fungal-type vacuole"/>
    <property type="evidence" value="ECO:0007669"/>
    <property type="project" value="TreeGrafter"/>
</dbReference>
<dbReference type="PANTHER" id="PTHR31465:SF7">
    <property type="entry name" value="SPHINGOID LONG-CHAIN BASE TRANSPORTER RSB1"/>
    <property type="match status" value="1"/>
</dbReference>
<accession>A0A2J6RH73</accession>
<name>A0A2J6RH73_HYAVF</name>
<feature type="transmembrane region" description="Helical" evidence="5">
    <location>
        <begin position="142"/>
        <end position="160"/>
    </location>
</feature>
<evidence type="ECO:0000313" key="6">
    <source>
        <dbReference type="EMBL" id="PMD37874.1"/>
    </source>
</evidence>
<feature type="transmembrane region" description="Helical" evidence="5">
    <location>
        <begin position="172"/>
        <end position="195"/>
    </location>
</feature>
<dbReference type="Proteomes" id="UP000235786">
    <property type="component" value="Unassembled WGS sequence"/>
</dbReference>
<keyword evidence="2 5" id="KW-0812">Transmembrane</keyword>
<keyword evidence="4 5" id="KW-0472">Membrane</keyword>
<gene>
    <name evidence="6" type="ORF">L207DRAFT_635328</name>
</gene>
<evidence type="ECO:0000256" key="5">
    <source>
        <dbReference type="SAM" id="Phobius"/>
    </source>
</evidence>
<dbReference type="Pfam" id="PF04479">
    <property type="entry name" value="RTA1"/>
    <property type="match status" value="1"/>
</dbReference>
<organism evidence="6 7">
    <name type="scientific">Hyaloscypha variabilis (strain UAMH 11265 / GT02V1 / F)</name>
    <name type="common">Meliniomyces variabilis</name>
    <dbReference type="NCBI Taxonomy" id="1149755"/>
    <lineage>
        <taxon>Eukaryota</taxon>
        <taxon>Fungi</taxon>
        <taxon>Dikarya</taxon>
        <taxon>Ascomycota</taxon>
        <taxon>Pezizomycotina</taxon>
        <taxon>Leotiomycetes</taxon>
        <taxon>Helotiales</taxon>
        <taxon>Hyaloscyphaceae</taxon>
        <taxon>Hyaloscypha</taxon>
        <taxon>Hyaloscypha variabilis</taxon>
    </lineage>
</organism>